<evidence type="ECO:0008006" key="3">
    <source>
        <dbReference type="Google" id="ProtNLM"/>
    </source>
</evidence>
<organism evidence="1 2">
    <name type="scientific">Pantoea cypripedii</name>
    <name type="common">Pectobacterium cypripedii</name>
    <name type="synonym">Erwinia cypripedii</name>
    <dbReference type="NCBI Taxonomy" id="55209"/>
    <lineage>
        <taxon>Bacteria</taxon>
        <taxon>Pseudomonadati</taxon>
        <taxon>Pseudomonadota</taxon>
        <taxon>Gammaproteobacteria</taxon>
        <taxon>Enterobacterales</taxon>
        <taxon>Erwiniaceae</taxon>
        <taxon>Pantoea</taxon>
    </lineage>
</organism>
<protein>
    <recommendedName>
        <fullName evidence="3">DUF4056 domain-containing protein</fullName>
    </recommendedName>
</protein>
<evidence type="ECO:0000313" key="2">
    <source>
        <dbReference type="Proteomes" id="UP000193749"/>
    </source>
</evidence>
<sequence>MSKRSDILAEPSKAEQSPHSYGLIYSEVLGWIDLGHARGSDIKTLLQHFRIGENSNKAFYRIKYQQMMFIGSRFIGTGRFVEWEIQRGRTTAEIYSIALAMMMHTAHAFERWQTYFSWTTDSGFSAEDLVSNLLGFYYAVSPQNYLHQLKPVSQEAALRRWDYYGPLGKYKNTSFCPMFFPDPQIPGIKHHPYRGQLPVWMQRIKPFTEVQSGIAYPVSKNGIIFSLLEPKHVKGQ</sequence>
<evidence type="ECO:0000313" key="1">
    <source>
        <dbReference type="EMBL" id="ORM92772.1"/>
    </source>
</evidence>
<comment type="caution">
    <text evidence="1">The sequence shown here is derived from an EMBL/GenBank/DDBJ whole genome shotgun (WGS) entry which is preliminary data.</text>
</comment>
<dbReference type="Pfam" id="PF13265">
    <property type="entry name" value="DUF4056"/>
    <property type="match status" value="1"/>
</dbReference>
<dbReference type="STRING" id="55209.HA50_05145"/>
<dbReference type="OrthoDB" id="6629090at2"/>
<gene>
    <name evidence="1" type="ORF">HA50_05145</name>
</gene>
<reference evidence="1 2" key="1">
    <citation type="journal article" date="2017" name="Antonie Van Leeuwenhoek">
        <title>Phylogenomic resolution of the bacterial genus Pantoea and its relationship with Erwinia and Tatumella.</title>
        <authorList>
            <person name="Palmer M."/>
            <person name="Steenkamp E.T."/>
            <person name="Coetzee M.P."/>
            <person name="Chan W.Y."/>
            <person name="van Zyl E."/>
            <person name="De Maayer P."/>
            <person name="Coutinho T.A."/>
            <person name="Blom J."/>
            <person name="Smits T.H."/>
            <person name="Duffy B."/>
            <person name="Venter S.N."/>
        </authorList>
    </citation>
    <scope>NUCLEOTIDE SEQUENCE [LARGE SCALE GENOMIC DNA]</scope>
    <source>
        <strain evidence="1 2">LMG 2657</strain>
    </source>
</reference>
<name>A0A1X1ES08_PANCY</name>
<dbReference type="InterPro" id="IPR025130">
    <property type="entry name" value="DUF4056"/>
</dbReference>
<dbReference type="Proteomes" id="UP000193749">
    <property type="component" value="Unassembled WGS sequence"/>
</dbReference>
<proteinExistence type="predicted"/>
<accession>A0A1X1ES08</accession>
<keyword evidence="2" id="KW-1185">Reference proteome</keyword>
<dbReference type="EMBL" id="MLJI01000001">
    <property type="protein sequence ID" value="ORM92772.1"/>
    <property type="molecule type" value="Genomic_DNA"/>
</dbReference>
<dbReference type="RefSeq" id="WP_084873319.1">
    <property type="nucleotide sequence ID" value="NZ_JAGGMY010000001.1"/>
</dbReference>
<dbReference type="AlphaFoldDB" id="A0A1X1ES08"/>